<reference evidence="1" key="1">
    <citation type="journal article" date="2022" name="Arch. Microbiol.">
        <title>Pseudodesulfovibrio sediminis sp. nov., a mesophilic and neutrophilic sulfate-reducing bacterium isolated from sediment of a brackish lake.</title>
        <authorList>
            <person name="Takahashi A."/>
            <person name="Kojima H."/>
            <person name="Watanabe M."/>
            <person name="Fukui M."/>
        </authorList>
    </citation>
    <scope>NUCLEOTIDE SEQUENCE</scope>
    <source>
        <strain evidence="1">SF6</strain>
    </source>
</reference>
<sequence>MIAFLQGRDDFLATYFGGGEYAETYFFHEFSLERLTVVGACQYIFICVPRKWDMHTPATL</sequence>
<accession>A0ABN6EWH8</accession>
<evidence type="ECO:0000313" key="1">
    <source>
        <dbReference type="EMBL" id="BCS89600.1"/>
    </source>
</evidence>
<protein>
    <submittedName>
        <fullName evidence="1">Uncharacterized protein</fullName>
    </submittedName>
</protein>
<dbReference type="EMBL" id="AP024485">
    <property type="protein sequence ID" value="BCS89600.1"/>
    <property type="molecule type" value="Genomic_DNA"/>
</dbReference>
<proteinExistence type="predicted"/>
<name>A0ABN6EWH8_9BACT</name>
<keyword evidence="2" id="KW-1185">Reference proteome</keyword>
<gene>
    <name evidence="1" type="ORF">PSDVSF_28420</name>
</gene>
<evidence type="ECO:0000313" key="2">
    <source>
        <dbReference type="Proteomes" id="UP001053296"/>
    </source>
</evidence>
<dbReference type="Proteomes" id="UP001053296">
    <property type="component" value="Chromosome"/>
</dbReference>
<organism evidence="1 2">
    <name type="scientific">Pseudodesulfovibrio sediminis</name>
    <dbReference type="NCBI Taxonomy" id="2810563"/>
    <lineage>
        <taxon>Bacteria</taxon>
        <taxon>Pseudomonadati</taxon>
        <taxon>Thermodesulfobacteriota</taxon>
        <taxon>Desulfovibrionia</taxon>
        <taxon>Desulfovibrionales</taxon>
        <taxon>Desulfovibrionaceae</taxon>
    </lineage>
</organism>